<evidence type="ECO:0000313" key="2">
    <source>
        <dbReference type="EMBL" id="UQT54307.1"/>
    </source>
</evidence>
<dbReference type="SUPFAM" id="SSF46785">
    <property type="entry name" value="Winged helix' DNA-binding domain"/>
    <property type="match status" value="1"/>
</dbReference>
<keyword evidence="3" id="KW-1185">Reference proteome</keyword>
<protein>
    <recommendedName>
        <fullName evidence="1">LexA repressor DNA-binding domain-containing protein</fullName>
    </recommendedName>
</protein>
<proteinExistence type="predicted"/>
<gene>
    <name evidence="2" type="ORF">M4V62_03990</name>
</gene>
<dbReference type="Proteomes" id="UP000829992">
    <property type="component" value="Chromosome"/>
</dbReference>
<dbReference type="RefSeq" id="WP_249585804.1">
    <property type="nucleotide sequence ID" value="NZ_BAAAQL010000002.1"/>
</dbReference>
<organism evidence="2 3">
    <name type="scientific">Streptomyces durmitorensis</name>
    <dbReference type="NCBI Taxonomy" id="319947"/>
    <lineage>
        <taxon>Bacteria</taxon>
        <taxon>Bacillati</taxon>
        <taxon>Actinomycetota</taxon>
        <taxon>Actinomycetes</taxon>
        <taxon>Kitasatosporales</taxon>
        <taxon>Streptomycetaceae</taxon>
        <taxon>Streptomyces</taxon>
    </lineage>
</organism>
<reference evidence="2 3" key="1">
    <citation type="submission" date="2022-05" db="EMBL/GenBank/DDBJ databases">
        <authorList>
            <person name="Zhou X."/>
            <person name="Li K."/>
            <person name="Man Y."/>
        </authorList>
    </citation>
    <scope>NUCLEOTIDE SEQUENCE [LARGE SCALE GENOMIC DNA]</scope>
    <source>
        <strain evidence="2 3">MS405</strain>
    </source>
</reference>
<accession>A0ABY4PLN6</accession>
<dbReference type="InterPro" id="IPR011991">
    <property type="entry name" value="ArsR-like_HTH"/>
</dbReference>
<dbReference type="InterPro" id="IPR006199">
    <property type="entry name" value="LexA_DNA-bd_dom"/>
</dbReference>
<evidence type="ECO:0000313" key="3">
    <source>
        <dbReference type="Proteomes" id="UP000829992"/>
    </source>
</evidence>
<dbReference type="CDD" id="cd00090">
    <property type="entry name" value="HTH_ARSR"/>
    <property type="match status" value="1"/>
</dbReference>
<dbReference type="InterPro" id="IPR036390">
    <property type="entry name" value="WH_DNA-bd_sf"/>
</dbReference>
<dbReference type="EMBL" id="CP097289">
    <property type="protein sequence ID" value="UQT54307.1"/>
    <property type="molecule type" value="Genomic_DNA"/>
</dbReference>
<dbReference type="Pfam" id="PF01726">
    <property type="entry name" value="LexA_DNA_bind"/>
    <property type="match status" value="1"/>
</dbReference>
<dbReference type="InterPro" id="IPR036388">
    <property type="entry name" value="WH-like_DNA-bd_sf"/>
</dbReference>
<name>A0ABY4PLN6_9ACTN</name>
<feature type="domain" description="LexA repressor DNA-binding" evidence="1">
    <location>
        <begin position="16"/>
        <end position="74"/>
    </location>
</feature>
<evidence type="ECO:0000259" key="1">
    <source>
        <dbReference type="Pfam" id="PF01726"/>
    </source>
</evidence>
<dbReference type="Gene3D" id="1.10.10.10">
    <property type="entry name" value="Winged helix-like DNA-binding domain superfamily/Winged helix DNA-binding domain"/>
    <property type="match status" value="1"/>
</dbReference>
<sequence length="83" mass="9211">MAHTTPTPDRVRRSWDITDRQQSVLTCIRDHIADHGVAPSVREIGAAVGLSSPSSVLYQLRRLEQAGAVARARGTGWRDYRIT</sequence>